<organism evidence="2 3">
    <name type="scientific">Tanacetum coccineum</name>
    <dbReference type="NCBI Taxonomy" id="301880"/>
    <lineage>
        <taxon>Eukaryota</taxon>
        <taxon>Viridiplantae</taxon>
        <taxon>Streptophyta</taxon>
        <taxon>Embryophyta</taxon>
        <taxon>Tracheophyta</taxon>
        <taxon>Spermatophyta</taxon>
        <taxon>Magnoliopsida</taxon>
        <taxon>eudicotyledons</taxon>
        <taxon>Gunneridae</taxon>
        <taxon>Pentapetalae</taxon>
        <taxon>asterids</taxon>
        <taxon>campanulids</taxon>
        <taxon>Asterales</taxon>
        <taxon>Asteraceae</taxon>
        <taxon>Asteroideae</taxon>
        <taxon>Anthemideae</taxon>
        <taxon>Anthemidinae</taxon>
        <taxon>Tanacetum</taxon>
    </lineage>
</organism>
<proteinExistence type="predicted"/>
<reference evidence="2" key="1">
    <citation type="journal article" date="2022" name="Int. J. Mol. Sci.">
        <title>Draft Genome of Tanacetum Coccineum: Genomic Comparison of Closely Related Tanacetum-Family Plants.</title>
        <authorList>
            <person name="Yamashiro T."/>
            <person name="Shiraishi A."/>
            <person name="Nakayama K."/>
            <person name="Satake H."/>
        </authorList>
    </citation>
    <scope>NUCLEOTIDE SEQUENCE</scope>
</reference>
<name>A0ABQ5I210_9ASTR</name>
<evidence type="ECO:0000256" key="1">
    <source>
        <dbReference type="SAM" id="Coils"/>
    </source>
</evidence>
<evidence type="ECO:0000313" key="2">
    <source>
        <dbReference type="EMBL" id="GJT93844.1"/>
    </source>
</evidence>
<reference evidence="2" key="2">
    <citation type="submission" date="2022-01" db="EMBL/GenBank/DDBJ databases">
        <authorList>
            <person name="Yamashiro T."/>
            <person name="Shiraishi A."/>
            <person name="Satake H."/>
            <person name="Nakayama K."/>
        </authorList>
    </citation>
    <scope>NUCLEOTIDE SEQUENCE</scope>
</reference>
<accession>A0ABQ5I210</accession>
<sequence length="632" mass="68125">MVDSPSIWLLGSGNGWMRYEDGGESLESDDGEWWWSMVGEGEVSLLQLTRGRIVPLASVNDQGNVNVQGAGNDDVNEEGSDAAEEYQTEQGDHVVQIGGVDIVADDEAEAIVTDQPKKVRKKRKAADGVGGSGLPLKKLMEDYGTSGDAGASTAGKSLVTLQGLLDSSTLAVEVGVTAAATVPFVTSSVTPTLKCEGGGHTESVTGPNLHTQCAAKRFVVLSVSSHHSSTNAADDEVTSIIRSSMPPHHVLTVADATTVIVDATSALTPRAHIDPVPYSIFRDSGSTGEANQDVAGPSHPAGTELFADSFFVSQDVDSETLHQTYIPKWNVTNDSALDEPDICHEFNVGAARQTCLSSEVRLRLEHELRGRRKFEDKCAMQAGWLKERDAEIANLKAAEAAQASELKSLKERNAALEGQLSCDELSIKYSSFEFEKDKLVDQVSKLEGTCSELRDEVSGYKLFKEQIEAVQDVQVKVLSDRVAELDVNLMRMALHLDEEFYPRFLTTIAGRRWILSRGLRLVVMKCLQLPEYRATLGGAIGRAINKGMQGGLAADIDHEKSGRVLIDVAAYDPSAEANYISAVSALRAVNFLLLAQLESYKDASIADIMGLQHLEGPVAEVPEASQLQPSPE</sequence>
<comment type="caution">
    <text evidence="2">The sequence shown here is derived from an EMBL/GenBank/DDBJ whole genome shotgun (WGS) entry which is preliminary data.</text>
</comment>
<keyword evidence="3" id="KW-1185">Reference proteome</keyword>
<dbReference type="EMBL" id="BQNB010020241">
    <property type="protein sequence ID" value="GJT93844.1"/>
    <property type="molecule type" value="Genomic_DNA"/>
</dbReference>
<evidence type="ECO:0008006" key="4">
    <source>
        <dbReference type="Google" id="ProtNLM"/>
    </source>
</evidence>
<keyword evidence="1" id="KW-0175">Coiled coil</keyword>
<evidence type="ECO:0000313" key="3">
    <source>
        <dbReference type="Proteomes" id="UP001151760"/>
    </source>
</evidence>
<protein>
    <recommendedName>
        <fullName evidence="4">Transposase (Putative), gypsy type</fullName>
    </recommendedName>
</protein>
<dbReference type="Proteomes" id="UP001151760">
    <property type="component" value="Unassembled WGS sequence"/>
</dbReference>
<gene>
    <name evidence="2" type="ORF">Tco_1082689</name>
</gene>
<feature type="coiled-coil region" evidence="1">
    <location>
        <begin position="392"/>
        <end position="456"/>
    </location>
</feature>